<protein>
    <submittedName>
        <fullName evidence="1">Uncharacterized protein</fullName>
    </submittedName>
</protein>
<sequence>MYNVLTNEAEFATLFHVTKEVSERDPRYKALEDFMLHFVKERGGSRALEIMKSMLANGDIAGV</sequence>
<keyword evidence="2" id="KW-1185">Reference proteome</keyword>
<name>A0A225WCI6_9STRA</name>
<dbReference type="Proteomes" id="UP000198211">
    <property type="component" value="Unassembled WGS sequence"/>
</dbReference>
<evidence type="ECO:0000313" key="2">
    <source>
        <dbReference type="Proteomes" id="UP000198211"/>
    </source>
</evidence>
<evidence type="ECO:0000313" key="1">
    <source>
        <dbReference type="EMBL" id="OWZ15441.1"/>
    </source>
</evidence>
<accession>A0A225WCI6</accession>
<gene>
    <name evidence="1" type="ORF">PHMEG_00010902</name>
</gene>
<comment type="caution">
    <text evidence="1">The sequence shown here is derived from an EMBL/GenBank/DDBJ whole genome shotgun (WGS) entry which is preliminary data.</text>
</comment>
<organism evidence="1 2">
    <name type="scientific">Phytophthora megakarya</name>
    <dbReference type="NCBI Taxonomy" id="4795"/>
    <lineage>
        <taxon>Eukaryota</taxon>
        <taxon>Sar</taxon>
        <taxon>Stramenopiles</taxon>
        <taxon>Oomycota</taxon>
        <taxon>Peronosporomycetes</taxon>
        <taxon>Peronosporales</taxon>
        <taxon>Peronosporaceae</taxon>
        <taxon>Phytophthora</taxon>
    </lineage>
</organism>
<dbReference type="EMBL" id="NBNE01001121">
    <property type="protein sequence ID" value="OWZ15441.1"/>
    <property type="molecule type" value="Genomic_DNA"/>
</dbReference>
<reference evidence="2" key="1">
    <citation type="submission" date="2017-03" db="EMBL/GenBank/DDBJ databases">
        <title>Phytopthora megakarya and P. palmivora, two closely related causual agents of cacao black pod achieved similar genome size and gene model numbers by different mechanisms.</title>
        <authorList>
            <person name="Ali S."/>
            <person name="Shao J."/>
            <person name="Larry D.J."/>
            <person name="Kronmiller B."/>
            <person name="Shen D."/>
            <person name="Strem M.D."/>
            <person name="Melnick R.L."/>
            <person name="Guiltinan M.J."/>
            <person name="Tyler B.M."/>
            <person name="Meinhardt L.W."/>
            <person name="Bailey B.A."/>
        </authorList>
    </citation>
    <scope>NUCLEOTIDE SEQUENCE [LARGE SCALE GENOMIC DNA]</scope>
    <source>
        <strain evidence="2">zdho120</strain>
    </source>
</reference>
<dbReference type="AlphaFoldDB" id="A0A225WCI6"/>
<proteinExistence type="predicted"/>